<dbReference type="AlphaFoldDB" id="A0A364NWI3"/>
<evidence type="ECO:0000313" key="4">
    <source>
        <dbReference type="Proteomes" id="UP000251075"/>
    </source>
</evidence>
<evidence type="ECO:0000256" key="1">
    <source>
        <dbReference type="SAM" id="MobiDB-lite"/>
    </source>
</evidence>
<dbReference type="Proteomes" id="UP000251075">
    <property type="component" value="Unassembled WGS sequence"/>
</dbReference>
<dbReference type="PROSITE" id="PS51257">
    <property type="entry name" value="PROKAR_LIPOPROTEIN"/>
    <property type="match status" value="1"/>
</dbReference>
<dbReference type="RefSeq" id="WP_112145482.1">
    <property type="nucleotide sequence ID" value="NZ_PGTO01000010.1"/>
</dbReference>
<reference evidence="3 4" key="1">
    <citation type="submission" date="2017-11" db="EMBL/GenBank/DDBJ databases">
        <title>Draft genome sequence of magnetotactic bacterium Magnetospirillum kuznetsovii LBB-42.</title>
        <authorList>
            <person name="Grouzdev D.S."/>
            <person name="Rysina M.S."/>
            <person name="Baslerov R.V."/>
            <person name="Koziaeva V."/>
        </authorList>
    </citation>
    <scope>NUCLEOTIDE SEQUENCE [LARGE SCALE GENOMIC DNA]</scope>
    <source>
        <strain evidence="3 4">LBB-42</strain>
    </source>
</reference>
<organism evidence="3 4">
    <name type="scientific">Paramagnetospirillum kuznetsovii</name>
    <dbReference type="NCBI Taxonomy" id="2053833"/>
    <lineage>
        <taxon>Bacteria</taxon>
        <taxon>Pseudomonadati</taxon>
        <taxon>Pseudomonadota</taxon>
        <taxon>Alphaproteobacteria</taxon>
        <taxon>Rhodospirillales</taxon>
        <taxon>Magnetospirillaceae</taxon>
        <taxon>Paramagnetospirillum</taxon>
    </lineage>
</organism>
<evidence type="ECO:0000256" key="2">
    <source>
        <dbReference type="SAM" id="SignalP"/>
    </source>
</evidence>
<feature type="chain" id="PRO_5016802885" description="DUF305 domain-containing protein" evidence="2">
    <location>
        <begin position="22"/>
        <end position="150"/>
    </location>
</feature>
<gene>
    <name evidence="3" type="ORF">CU669_13300</name>
</gene>
<protein>
    <recommendedName>
        <fullName evidence="5">DUF305 domain-containing protein</fullName>
    </recommendedName>
</protein>
<proteinExistence type="predicted"/>
<accession>A0A364NWI3</accession>
<evidence type="ECO:0000313" key="3">
    <source>
        <dbReference type="EMBL" id="RAU21403.1"/>
    </source>
</evidence>
<comment type="caution">
    <text evidence="3">The sequence shown here is derived from an EMBL/GenBank/DDBJ whole genome shotgun (WGS) entry which is preliminary data.</text>
</comment>
<dbReference type="EMBL" id="PGTO01000010">
    <property type="protein sequence ID" value="RAU21403.1"/>
    <property type="molecule type" value="Genomic_DNA"/>
</dbReference>
<keyword evidence="4" id="KW-1185">Reference proteome</keyword>
<feature type="signal peptide" evidence="2">
    <location>
        <begin position="1"/>
        <end position="21"/>
    </location>
</feature>
<sequence length="150" mass="15964">MTRAITFVVTLCLSAAVSACAMEPQISDTASPPKATAQPAKGKDRPGAPRLAAMMESLNGALVRAEDSFKAGTMDATAYERVLRDHQRTIATIAAIQALGWGDYPPPMPPGSVTPRPPTRVEAIERLMEMLNRPEDAAAPAAKPRTSPRK</sequence>
<name>A0A364NWI3_9PROT</name>
<feature type="region of interest" description="Disordered" evidence="1">
    <location>
        <begin position="131"/>
        <end position="150"/>
    </location>
</feature>
<evidence type="ECO:0008006" key="5">
    <source>
        <dbReference type="Google" id="ProtNLM"/>
    </source>
</evidence>
<feature type="region of interest" description="Disordered" evidence="1">
    <location>
        <begin position="26"/>
        <end position="48"/>
    </location>
</feature>
<keyword evidence="2" id="KW-0732">Signal</keyword>